<dbReference type="InterPro" id="IPR013783">
    <property type="entry name" value="Ig-like_fold"/>
</dbReference>
<dbReference type="SUPFAM" id="SSF49265">
    <property type="entry name" value="Fibronectin type III"/>
    <property type="match status" value="1"/>
</dbReference>
<dbReference type="GO" id="GO:0022841">
    <property type="term" value="F:potassium ion leak channel activity"/>
    <property type="evidence" value="ECO:0000318"/>
    <property type="project" value="GO_Central"/>
</dbReference>
<evidence type="ECO:0000256" key="3">
    <source>
        <dbReference type="ARBA" id="ARBA00022692"/>
    </source>
</evidence>
<evidence type="ECO:0000256" key="5">
    <source>
        <dbReference type="ARBA" id="ARBA00023065"/>
    </source>
</evidence>
<accession>A0A8R1YBS0</accession>
<reference evidence="9" key="2">
    <citation type="submission" date="2022-06" db="UniProtKB">
        <authorList>
            <consortium name="EnsemblMetazoa"/>
        </authorList>
    </citation>
    <scope>IDENTIFICATION</scope>
    <source>
        <strain evidence="9">PS312</strain>
    </source>
</reference>
<keyword evidence="6" id="KW-0472">Membrane</keyword>
<evidence type="ECO:0000313" key="9">
    <source>
        <dbReference type="EnsemblMetazoa" id="PPA12946.1"/>
    </source>
</evidence>
<dbReference type="PROSITE" id="PS50853">
    <property type="entry name" value="FN3"/>
    <property type="match status" value="1"/>
</dbReference>
<dbReference type="Proteomes" id="UP000005239">
    <property type="component" value="Unassembled WGS sequence"/>
</dbReference>
<sequence length="573" mass="64646">MCGIMNGGVCRFAELQPGQFGLTKQLVLRLALPHVTLLVVSIIYALGGSLLLSLIRHATHDEVTPIEDLINVKRMFASKFMLPNSSREDQRAAFLEFTKKEELSTILSFRSIFFTTTSLTSIGYGVDAPSSVPGRLFCIAYLFCGIPLYLITLADTAKFCTEGMNRLYTEYLKLKFRAKRRVKRWRKGTRSDSLAGNVNQVIIAGGDDDVAEFLWTHLEAAHFVEIPFLLVYGLLLAYITAASFIVARIEGWQIEDGFYYIMMSVLTVGFGEARNDTGILDPLSWLKAVQQKRIEAMKREAMRKLFETVTALHHIRFTTMQKLIETAVAKKEDSMDGLNMPNVVIDPPSNISAFNATADSVCLRWTAPQREPEGKRFWYTLTYKTRNPHWIFGRNQATVVDFITGETYEVKGLKTFTLYQFSLVVTTRYGSSKPATCQEYTEPCTVPQSVAVEALSSETVTMSWKAPKKNNGPERYVIMYSQEPAPQFKYWNRFKCGASTRFTIPDLGADTRYIACVAAEHNFGLAAMSKSIRFRTKLWWHEEAEHTSLLAPLVIAQKRLSIISSISNASALR</sequence>
<dbReference type="Pfam" id="PF07885">
    <property type="entry name" value="Ion_trans_2"/>
    <property type="match status" value="2"/>
</dbReference>
<keyword evidence="4" id="KW-1133">Transmembrane helix</keyword>
<accession>A0A2A6C1R8</accession>
<evidence type="ECO:0000256" key="4">
    <source>
        <dbReference type="ARBA" id="ARBA00022989"/>
    </source>
</evidence>
<evidence type="ECO:0000256" key="2">
    <source>
        <dbReference type="ARBA" id="ARBA00022448"/>
    </source>
</evidence>
<dbReference type="OrthoDB" id="8923679at2759"/>
<dbReference type="SUPFAM" id="SSF81324">
    <property type="entry name" value="Voltage-gated potassium channels"/>
    <property type="match status" value="2"/>
</dbReference>
<evidence type="ECO:0000256" key="8">
    <source>
        <dbReference type="RuleBase" id="RU003857"/>
    </source>
</evidence>
<dbReference type="AlphaFoldDB" id="A0A2A6C1R8"/>
<dbReference type="PRINTS" id="PR01333">
    <property type="entry name" value="2POREKCHANEL"/>
</dbReference>
<gene>
    <name evidence="9" type="primary">WBGene00102500</name>
</gene>
<dbReference type="Pfam" id="PF00041">
    <property type="entry name" value="fn3"/>
    <property type="match status" value="2"/>
</dbReference>
<proteinExistence type="inferred from homology"/>
<comment type="similarity">
    <text evidence="8">Belongs to the two pore domain potassium channel (TC 1.A.1.8) family.</text>
</comment>
<dbReference type="GO" id="GO:0071805">
    <property type="term" value="P:potassium ion transmembrane transport"/>
    <property type="evidence" value="ECO:0000318"/>
    <property type="project" value="GO_Central"/>
</dbReference>
<keyword evidence="3 8" id="KW-0812">Transmembrane</keyword>
<dbReference type="EnsemblMetazoa" id="PPA12946.1">
    <property type="protein sequence ID" value="PPA12946.1"/>
    <property type="gene ID" value="WBGene00102500"/>
</dbReference>
<dbReference type="InterPro" id="IPR003961">
    <property type="entry name" value="FN3_dom"/>
</dbReference>
<dbReference type="GO" id="GO:0005886">
    <property type="term" value="C:plasma membrane"/>
    <property type="evidence" value="ECO:0000318"/>
    <property type="project" value="GO_Central"/>
</dbReference>
<dbReference type="CDD" id="cd00063">
    <property type="entry name" value="FN3"/>
    <property type="match status" value="2"/>
</dbReference>
<dbReference type="PANTHER" id="PTHR11003:SF73">
    <property type="entry name" value="FIBRONECTIN TYPE-III DOMAIN-CONTAINING PROTEIN"/>
    <property type="match status" value="1"/>
</dbReference>
<evidence type="ECO:0000313" key="10">
    <source>
        <dbReference type="Proteomes" id="UP000005239"/>
    </source>
</evidence>
<evidence type="ECO:0000256" key="7">
    <source>
        <dbReference type="ARBA" id="ARBA00023303"/>
    </source>
</evidence>
<reference evidence="10" key="1">
    <citation type="journal article" date="2008" name="Nat. Genet.">
        <title>The Pristionchus pacificus genome provides a unique perspective on nematode lifestyle and parasitism.</title>
        <authorList>
            <person name="Dieterich C."/>
            <person name="Clifton S.W."/>
            <person name="Schuster L.N."/>
            <person name="Chinwalla A."/>
            <person name="Delehaunty K."/>
            <person name="Dinkelacker I."/>
            <person name="Fulton L."/>
            <person name="Fulton R."/>
            <person name="Godfrey J."/>
            <person name="Minx P."/>
            <person name="Mitreva M."/>
            <person name="Roeseler W."/>
            <person name="Tian H."/>
            <person name="Witte H."/>
            <person name="Yang S.P."/>
            <person name="Wilson R.K."/>
            <person name="Sommer R.J."/>
        </authorList>
    </citation>
    <scope>NUCLEOTIDE SEQUENCE [LARGE SCALE GENOMIC DNA]</scope>
    <source>
        <strain evidence="10">PS312</strain>
    </source>
</reference>
<dbReference type="Gene3D" id="1.10.287.70">
    <property type="match status" value="1"/>
</dbReference>
<keyword evidence="5 8" id="KW-0406">Ion transport</keyword>
<protein>
    <submittedName>
        <fullName evidence="9">Twk-32</fullName>
    </submittedName>
</protein>
<name>A0A2A6C1R8_PRIPA</name>
<evidence type="ECO:0000256" key="1">
    <source>
        <dbReference type="ARBA" id="ARBA00004141"/>
    </source>
</evidence>
<dbReference type="SMART" id="SM00060">
    <property type="entry name" value="FN3"/>
    <property type="match status" value="2"/>
</dbReference>
<evidence type="ECO:0000256" key="6">
    <source>
        <dbReference type="ARBA" id="ARBA00023136"/>
    </source>
</evidence>
<dbReference type="PANTHER" id="PTHR11003">
    <property type="entry name" value="POTASSIUM CHANNEL, SUBFAMILY K"/>
    <property type="match status" value="1"/>
</dbReference>
<dbReference type="Gene3D" id="2.60.40.10">
    <property type="entry name" value="Immunoglobulins"/>
    <property type="match status" value="2"/>
</dbReference>
<keyword evidence="2 8" id="KW-0813">Transport</keyword>
<dbReference type="GO" id="GO:0015271">
    <property type="term" value="F:outward rectifier potassium channel activity"/>
    <property type="evidence" value="ECO:0000318"/>
    <property type="project" value="GO_Central"/>
</dbReference>
<dbReference type="InterPro" id="IPR036116">
    <property type="entry name" value="FN3_sf"/>
</dbReference>
<comment type="subcellular location">
    <subcellularLocation>
        <location evidence="1">Membrane</location>
        <topology evidence="1">Multi-pass membrane protein</topology>
    </subcellularLocation>
</comment>
<organism evidence="9 10">
    <name type="scientific">Pristionchus pacificus</name>
    <name type="common">Parasitic nematode worm</name>
    <dbReference type="NCBI Taxonomy" id="54126"/>
    <lineage>
        <taxon>Eukaryota</taxon>
        <taxon>Metazoa</taxon>
        <taxon>Ecdysozoa</taxon>
        <taxon>Nematoda</taxon>
        <taxon>Chromadorea</taxon>
        <taxon>Rhabditida</taxon>
        <taxon>Rhabditina</taxon>
        <taxon>Diplogasteromorpha</taxon>
        <taxon>Diplogasteroidea</taxon>
        <taxon>Neodiplogasteridae</taxon>
        <taxon>Pristionchus</taxon>
    </lineage>
</organism>
<keyword evidence="10" id="KW-1185">Reference proteome</keyword>
<dbReference type="InterPro" id="IPR013099">
    <property type="entry name" value="K_chnl_dom"/>
</dbReference>
<dbReference type="InterPro" id="IPR003280">
    <property type="entry name" value="2pore_dom_K_chnl"/>
</dbReference>
<keyword evidence="7 8" id="KW-0407">Ion channel</keyword>